<proteinExistence type="predicted"/>
<sequence>MSVFILLVCFFVTVGCVSEQDSQVEGNDRQIGSAAMNKQFKDMIKKLRKENRGGKSEFEFSVVHTPVCFIMLPRGQVGNEHKTTVDEQRPVFNNTNC</sequence>
<keyword evidence="3" id="KW-1185">Reference proteome</keyword>
<organism evidence="2 3">
    <name type="scientific">Paragonimus skrjabini miyazakii</name>
    <dbReference type="NCBI Taxonomy" id="59628"/>
    <lineage>
        <taxon>Eukaryota</taxon>
        <taxon>Metazoa</taxon>
        <taxon>Spiralia</taxon>
        <taxon>Lophotrochozoa</taxon>
        <taxon>Platyhelminthes</taxon>
        <taxon>Trematoda</taxon>
        <taxon>Digenea</taxon>
        <taxon>Plagiorchiida</taxon>
        <taxon>Troglotremata</taxon>
        <taxon>Troglotrematidae</taxon>
        <taxon>Paragonimus</taxon>
    </lineage>
</organism>
<dbReference type="Proteomes" id="UP000822476">
    <property type="component" value="Unassembled WGS sequence"/>
</dbReference>
<dbReference type="AlphaFoldDB" id="A0A8S9YPY4"/>
<reference evidence="2" key="1">
    <citation type="submission" date="2019-07" db="EMBL/GenBank/DDBJ databases">
        <title>Annotation for the trematode Paragonimus miyazaki's.</title>
        <authorList>
            <person name="Choi Y.-J."/>
        </authorList>
    </citation>
    <scope>NUCLEOTIDE SEQUENCE</scope>
    <source>
        <strain evidence="2">Japan</strain>
    </source>
</reference>
<gene>
    <name evidence="2" type="ORF">EG68_07871</name>
</gene>
<keyword evidence="1" id="KW-0732">Signal</keyword>
<protein>
    <submittedName>
        <fullName evidence="2">Uncharacterized protein</fullName>
    </submittedName>
</protein>
<evidence type="ECO:0000313" key="2">
    <source>
        <dbReference type="EMBL" id="KAF7255486.1"/>
    </source>
</evidence>
<dbReference type="EMBL" id="JTDE01003933">
    <property type="protein sequence ID" value="KAF7255486.1"/>
    <property type="molecule type" value="Genomic_DNA"/>
</dbReference>
<evidence type="ECO:0000313" key="3">
    <source>
        <dbReference type="Proteomes" id="UP000822476"/>
    </source>
</evidence>
<name>A0A8S9YPY4_9TREM</name>
<comment type="caution">
    <text evidence="2">The sequence shown here is derived from an EMBL/GenBank/DDBJ whole genome shotgun (WGS) entry which is preliminary data.</text>
</comment>
<feature type="chain" id="PRO_5035913981" evidence="1">
    <location>
        <begin position="20"/>
        <end position="97"/>
    </location>
</feature>
<evidence type="ECO:0000256" key="1">
    <source>
        <dbReference type="SAM" id="SignalP"/>
    </source>
</evidence>
<feature type="signal peptide" evidence="1">
    <location>
        <begin position="1"/>
        <end position="19"/>
    </location>
</feature>
<accession>A0A8S9YPY4</accession>